<dbReference type="Proteomes" id="UP000242188">
    <property type="component" value="Unassembled WGS sequence"/>
</dbReference>
<evidence type="ECO:0000256" key="4">
    <source>
        <dbReference type="ARBA" id="ARBA00022679"/>
    </source>
</evidence>
<dbReference type="SUPFAM" id="SSF56112">
    <property type="entry name" value="Protein kinase-like (PK-like)"/>
    <property type="match status" value="1"/>
</dbReference>
<keyword evidence="14" id="KW-1185">Reference proteome</keyword>
<evidence type="ECO:0000256" key="1">
    <source>
        <dbReference type="ARBA" id="ARBA00006485"/>
    </source>
</evidence>
<comment type="catalytic activity">
    <reaction evidence="9">
        <text>L-seryl-[protein] + ATP = O-phospho-L-seryl-[protein] + ADP + H(+)</text>
        <dbReference type="Rhea" id="RHEA:17989"/>
        <dbReference type="Rhea" id="RHEA-COMP:9863"/>
        <dbReference type="Rhea" id="RHEA-COMP:11604"/>
        <dbReference type="ChEBI" id="CHEBI:15378"/>
        <dbReference type="ChEBI" id="CHEBI:29999"/>
        <dbReference type="ChEBI" id="CHEBI:30616"/>
        <dbReference type="ChEBI" id="CHEBI:83421"/>
        <dbReference type="ChEBI" id="CHEBI:456216"/>
        <dbReference type="EC" id="2.7.11.22"/>
    </reaction>
</comment>
<dbReference type="EC" id="2.7.11.22" evidence="2"/>
<evidence type="ECO:0000256" key="11">
    <source>
        <dbReference type="RuleBase" id="RU000304"/>
    </source>
</evidence>
<dbReference type="CDD" id="cd07838">
    <property type="entry name" value="STKc_CDK4_6_like"/>
    <property type="match status" value="1"/>
</dbReference>
<dbReference type="FunFam" id="3.30.200.20:FF:000124">
    <property type="entry name" value="Cyclin-dependent kinase 4"/>
    <property type="match status" value="1"/>
</dbReference>
<evidence type="ECO:0000256" key="9">
    <source>
        <dbReference type="ARBA" id="ARBA00048367"/>
    </source>
</evidence>
<dbReference type="InterPro" id="IPR000719">
    <property type="entry name" value="Prot_kinase_dom"/>
</dbReference>
<accession>A0A210R4R3</accession>
<dbReference type="InterPro" id="IPR008271">
    <property type="entry name" value="Ser/Thr_kinase_AS"/>
</dbReference>
<dbReference type="Gene3D" id="1.10.510.10">
    <property type="entry name" value="Transferase(Phosphotransferase) domain 1"/>
    <property type="match status" value="1"/>
</dbReference>
<dbReference type="InterPro" id="IPR017441">
    <property type="entry name" value="Protein_kinase_ATP_BS"/>
</dbReference>
<dbReference type="GO" id="GO:0007165">
    <property type="term" value="P:signal transduction"/>
    <property type="evidence" value="ECO:0007669"/>
    <property type="project" value="TreeGrafter"/>
</dbReference>
<evidence type="ECO:0000256" key="5">
    <source>
        <dbReference type="ARBA" id="ARBA00022741"/>
    </source>
</evidence>
<dbReference type="GO" id="GO:0000307">
    <property type="term" value="C:cyclin-dependent protein kinase holoenzyme complex"/>
    <property type="evidence" value="ECO:0007669"/>
    <property type="project" value="TreeGrafter"/>
</dbReference>
<proteinExistence type="inferred from homology"/>
<dbReference type="PROSITE" id="PS00107">
    <property type="entry name" value="PROTEIN_KINASE_ATP"/>
    <property type="match status" value="1"/>
</dbReference>
<evidence type="ECO:0000259" key="12">
    <source>
        <dbReference type="PROSITE" id="PS50011"/>
    </source>
</evidence>
<dbReference type="InterPro" id="IPR050108">
    <property type="entry name" value="CDK"/>
</dbReference>
<gene>
    <name evidence="13" type="ORF">KP79_PYT04135</name>
</gene>
<evidence type="ECO:0000256" key="3">
    <source>
        <dbReference type="ARBA" id="ARBA00022527"/>
    </source>
</evidence>
<dbReference type="GO" id="GO:0010468">
    <property type="term" value="P:regulation of gene expression"/>
    <property type="evidence" value="ECO:0007669"/>
    <property type="project" value="TreeGrafter"/>
</dbReference>
<evidence type="ECO:0000256" key="7">
    <source>
        <dbReference type="ARBA" id="ARBA00022840"/>
    </source>
</evidence>
<evidence type="ECO:0000256" key="2">
    <source>
        <dbReference type="ARBA" id="ARBA00012425"/>
    </source>
</evidence>
<dbReference type="GO" id="GO:0005737">
    <property type="term" value="C:cytoplasm"/>
    <property type="evidence" value="ECO:0007669"/>
    <property type="project" value="TreeGrafter"/>
</dbReference>
<keyword evidence="4" id="KW-0808">Transferase</keyword>
<evidence type="ECO:0000256" key="10">
    <source>
        <dbReference type="PROSITE-ProRule" id="PRU10141"/>
    </source>
</evidence>
<comment type="caution">
    <text evidence="13">The sequence shown here is derived from an EMBL/GenBank/DDBJ whole genome shotgun (WGS) entry which is preliminary data.</text>
</comment>
<dbReference type="FunFam" id="1.10.510.10:FF:000624">
    <property type="entry name" value="Mitogen-activated protein kinase"/>
    <property type="match status" value="1"/>
</dbReference>
<dbReference type="GO" id="GO:0005524">
    <property type="term" value="F:ATP binding"/>
    <property type="evidence" value="ECO:0007669"/>
    <property type="project" value="UniProtKB-UniRule"/>
</dbReference>
<keyword evidence="5 10" id="KW-0547">Nucleotide-binding</keyword>
<dbReference type="STRING" id="6573.A0A210R4R3"/>
<protein>
    <recommendedName>
        <fullName evidence="2">cyclin-dependent kinase</fullName>
        <ecNumber evidence="2">2.7.11.22</ecNumber>
    </recommendedName>
</protein>
<dbReference type="GO" id="GO:0000082">
    <property type="term" value="P:G1/S transition of mitotic cell cycle"/>
    <property type="evidence" value="ECO:0007669"/>
    <property type="project" value="TreeGrafter"/>
</dbReference>
<evidence type="ECO:0000256" key="8">
    <source>
        <dbReference type="ARBA" id="ARBA00047811"/>
    </source>
</evidence>
<comment type="similarity">
    <text evidence="1">Belongs to the protein kinase superfamily. CMGC Ser/Thr protein kinase family. CDC2/CDKX subfamily.</text>
</comment>
<dbReference type="GO" id="GO:0004693">
    <property type="term" value="F:cyclin-dependent protein serine/threonine kinase activity"/>
    <property type="evidence" value="ECO:0007669"/>
    <property type="project" value="UniProtKB-EC"/>
</dbReference>
<dbReference type="PROSITE" id="PS50011">
    <property type="entry name" value="PROTEIN_KINASE_DOM"/>
    <property type="match status" value="1"/>
</dbReference>
<feature type="domain" description="Protein kinase" evidence="12">
    <location>
        <begin position="14"/>
        <end position="304"/>
    </location>
</feature>
<keyword evidence="3 11" id="KW-0723">Serine/threonine-protein kinase</keyword>
<dbReference type="GO" id="GO:0010389">
    <property type="term" value="P:regulation of G2/M transition of mitotic cell cycle"/>
    <property type="evidence" value="ECO:0007669"/>
    <property type="project" value="TreeGrafter"/>
</dbReference>
<organism evidence="13 14">
    <name type="scientific">Mizuhopecten yessoensis</name>
    <name type="common">Japanese scallop</name>
    <name type="synonym">Patinopecten yessoensis</name>
    <dbReference type="NCBI Taxonomy" id="6573"/>
    <lineage>
        <taxon>Eukaryota</taxon>
        <taxon>Metazoa</taxon>
        <taxon>Spiralia</taxon>
        <taxon>Lophotrochozoa</taxon>
        <taxon>Mollusca</taxon>
        <taxon>Bivalvia</taxon>
        <taxon>Autobranchia</taxon>
        <taxon>Pteriomorphia</taxon>
        <taxon>Pectinida</taxon>
        <taxon>Pectinoidea</taxon>
        <taxon>Pectinidae</taxon>
        <taxon>Mizuhopecten</taxon>
    </lineage>
</organism>
<keyword evidence="7 10" id="KW-0067">ATP-binding</keyword>
<dbReference type="PROSITE" id="PS00108">
    <property type="entry name" value="PROTEIN_KINASE_ST"/>
    <property type="match status" value="1"/>
</dbReference>
<dbReference type="GO" id="GO:0005634">
    <property type="term" value="C:nucleus"/>
    <property type="evidence" value="ECO:0007669"/>
    <property type="project" value="TreeGrafter"/>
</dbReference>
<dbReference type="Pfam" id="PF00069">
    <property type="entry name" value="Pkinase"/>
    <property type="match status" value="1"/>
</dbReference>
<dbReference type="GO" id="GO:0030332">
    <property type="term" value="F:cyclin binding"/>
    <property type="evidence" value="ECO:0007669"/>
    <property type="project" value="TreeGrafter"/>
</dbReference>
<dbReference type="PANTHER" id="PTHR24056:SF472">
    <property type="entry name" value="CYCLIN-DEPENDENT KINASE 4, ISOFORM A"/>
    <property type="match status" value="1"/>
</dbReference>
<evidence type="ECO:0000313" key="13">
    <source>
        <dbReference type="EMBL" id="OWF56063.1"/>
    </source>
</evidence>
<dbReference type="AlphaFoldDB" id="A0A210R4R3"/>
<evidence type="ECO:0000313" key="14">
    <source>
        <dbReference type="Proteomes" id="UP000242188"/>
    </source>
</evidence>
<dbReference type="OrthoDB" id="1732493at2759"/>
<dbReference type="PANTHER" id="PTHR24056">
    <property type="entry name" value="CELL DIVISION PROTEIN KINASE"/>
    <property type="match status" value="1"/>
</dbReference>
<name>A0A210R4R3_MIZYE</name>
<dbReference type="EMBL" id="NEDP02000359">
    <property type="protein sequence ID" value="OWF56063.1"/>
    <property type="molecule type" value="Genomic_DNA"/>
</dbReference>
<dbReference type="InterPro" id="IPR011009">
    <property type="entry name" value="Kinase-like_dom_sf"/>
</dbReference>
<reference evidence="13 14" key="1">
    <citation type="journal article" date="2017" name="Nat. Ecol. Evol.">
        <title>Scallop genome provides insights into evolution of bilaterian karyotype and development.</title>
        <authorList>
            <person name="Wang S."/>
            <person name="Zhang J."/>
            <person name="Jiao W."/>
            <person name="Li J."/>
            <person name="Xun X."/>
            <person name="Sun Y."/>
            <person name="Guo X."/>
            <person name="Huan P."/>
            <person name="Dong B."/>
            <person name="Zhang L."/>
            <person name="Hu X."/>
            <person name="Sun X."/>
            <person name="Wang J."/>
            <person name="Zhao C."/>
            <person name="Wang Y."/>
            <person name="Wang D."/>
            <person name="Huang X."/>
            <person name="Wang R."/>
            <person name="Lv J."/>
            <person name="Li Y."/>
            <person name="Zhang Z."/>
            <person name="Liu B."/>
            <person name="Lu W."/>
            <person name="Hui Y."/>
            <person name="Liang J."/>
            <person name="Zhou Z."/>
            <person name="Hou R."/>
            <person name="Li X."/>
            <person name="Liu Y."/>
            <person name="Li H."/>
            <person name="Ning X."/>
            <person name="Lin Y."/>
            <person name="Zhao L."/>
            <person name="Xing Q."/>
            <person name="Dou J."/>
            <person name="Li Y."/>
            <person name="Mao J."/>
            <person name="Guo H."/>
            <person name="Dou H."/>
            <person name="Li T."/>
            <person name="Mu C."/>
            <person name="Jiang W."/>
            <person name="Fu Q."/>
            <person name="Fu X."/>
            <person name="Miao Y."/>
            <person name="Liu J."/>
            <person name="Yu Q."/>
            <person name="Li R."/>
            <person name="Liao H."/>
            <person name="Li X."/>
            <person name="Kong Y."/>
            <person name="Jiang Z."/>
            <person name="Chourrout D."/>
            <person name="Li R."/>
            <person name="Bao Z."/>
        </authorList>
    </citation>
    <scope>NUCLEOTIDE SEQUENCE [LARGE SCALE GENOMIC DNA]</scope>
    <source>
        <strain evidence="13 14">PY_sf001</strain>
    </source>
</reference>
<dbReference type="Gene3D" id="3.30.200.20">
    <property type="entry name" value="Phosphorylase Kinase, domain 1"/>
    <property type="match status" value="1"/>
</dbReference>
<feature type="binding site" evidence="10">
    <location>
        <position position="44"/>
    </location>
    <ligand>
        <name>ATP</name>
        <dbReference type="ChEBI" id="CHEBI:30616"/>
    </ligand>
</feature>
<comment type="catalytic activity">
    <reaction evidence="8">
        <text>L-threonyl-[protein] + ATP = O-phospho-L-threonyl-[protein] + ADP + H(+)</text>
        <dbReference type="Rhea" id="RHEA:46608"/>
        <dbReference type="Rhea" id="RHEA-COMP:11060"/>
        <dbReference type="Rhea" id="RHEA-COMP:11605"/>
        <dbReference type="ChEBI" id="CHEBI:15378"/>
        <dbReference type="ChEBI" id="CHEBI:30013"/>
        <dbReference type="ChEBI" id="CHEBI:30616"/>
        <dbReference type="ChEBI" id="CHEBI:61977"/>
        <dbReference type="ChEBI" id="CHEBI:456216"/>
        <dbReference type="EC" id="2.7.11.22"/>
    </reaction>
</comment>
<keyword evidence="6 13" id="KW-0418">Kinase</keyword>
<dbReference type="SMART" id="SM00220">
    <property type="entry name" value="S_TKc"/>
    <property type="match status" value="1"/>
</dbReference>
<evidence type="ECO:0000256" key="6">
    <source>
        <dbReference type="ARBA" id="ARBA00022777"/>
    </source>
</evidence>
<sequence length="304" mass="34288">MSGRGAKNCSDQNYEEISLIGNGAYGTVYKARDLKNDGQIVAMKRIRIQNTEEGMPMSAIREIALLKQLENYEHPNIVRLLDVRHSQATASEIRLMLVFEYIDQDLSSYLEGCPSPGLGPDRIKDLMYQLLNGVDFLHAHRIVHRDLKPQNILVTGQGQLKLADFGLARVYGFQMALTSVVVTLWYRAPEVILQAAYATPVDIWSCGCIFVELFNRRPLFCGDSDINQLSKIFEVLGLPSKEDWPESVTLPWNSFKPLAPQSLEQLIPEIDPDGKDLLEVRSNVAIIKFVLETFVRILFCVLSS</sequence>